<dbReference type="AlphaFoldDB" id="G6B0P0"/>
<dbReference type="HOGENOM" id="CLU_3314887_0_0_10"/>
<name>G6B0P0_9BACT</name>
<evidence type="ECO:0000313" key="2">
    <source>
        <dbReference type="Proteomes" id="UP000004407"/>
    </source>
</evidence>
<accession>G6B0P0</accession>
<protein>
    <submittedName>
        <fullName evidence="1">Uncharacterized protein</fullName>
    </submittedName>
</protein>
<proteinExistence type="predicted"/>
<comment type="caution">
    <text evidence="1">The sequence shown here is derived from an EMBL/GenBank/DDBJ whole genome shotgun (WGS) entry which is preliminary data.</text>
</comment>
<dbReference type="Proteomes" id="UP000004407">
    <property type="component" value="Unassembled WGS sequence"/>
</dbReference>
<organism evidence="1 2">
    <name type="scientific">Leyella stercorea DSM 18206</name>
    <dbReference type="NCBI Taxonomy" id="1002367"/>
    <lineage>
        <taxon>Bacteria</taxon>
        <taxon>Pseudomonadati</taxon>
        <taxon>Bacteroidota</taxon>
        <taxon>Bacteroidia</taxon>
        <taxon>Bacteroidales</taxon>
        <taxon>Prevotellaceae</taxon>
        <taxon>Leyella</taxon>
    </lineage>
</organism>
<dbReference type="EMBL" id="AFZZ01000210">
    <property type="protein sequence ID" value="EHJ37203.1"/>
    <property type="molecule type" value="Genomic_DNA"/>
</dbReference>
<reference evidence="1 2" key="1">
    <citation type="submission" date="2011-08" db="EMBL/GenBank/DDBJ databases">
        <authorList>
            <person name="Weinstock G."/>
            <person name="Sodergren E."/>
            <person name="Clifton S."/>
            <person name="Fulton L."/>
            <person name="Fulton B."/>
            <person name="Courtney L."/>
            <person name="Fronick C."/>
            <person name="Harrison M."/>
            <person name="Strong C."/>
            <person name="Farmer C."/>
            <person name="Delahaunty K."/>
            <person name="Markovic C."/>
            <person name="Hall O."/>
            <person name="Minx P."/>
            <person name="Tomlinson C."/>
            <person name="Mitreva M."/>
            <person name="Hou S."/>
            <person name="Chen J."/>
            <person name="Wollam A."/>
            <person name="Pepin K.H."/>
            <person name="Johnson M."/>
            <person name="Bhonagiri V."/>
            <person name="Zhang X."/>
            <person name="Suruliraj S."/>
            <person name="Warren W."/>
            <person name="Chinwalla A."/>
            <person name="Mardis E.R."/>
            <person name="Wilson R.K."/>
        </authorList>
    </citation>
    <scope>NUCLEOTIDE SEQUENCE [LARGE SCALE GENOMIC DNA]</scope>
    <source>
        <strain evidence="1 2">DSM 18206</strain>
    </source>
</reference>
<gene>
    <name evidence="1" type="ORF">HMPREF0673_02458</name>
</gene>
<sequence>MADGRRVWHPCHTHAIYQLSRSSNATRRLRGYGKDAIPS</sequence>
<evidence type="ECO:0000313" key="1">
    <source>
        <dbReference type="EMBL" id="EHJ37203.1"/>
    </source>
</evidence>